<reference evidence="7 8" key="1">
    <citation type="journal article" date="2021" name="Genome Biol. Evol.">
        <title>The evolution of interdependence in a four-way mealybug symbiosis.</title>
        <authorList>
            <person name="Garber A.I."/>
            <person name="Kupper M."/>
            <person name="Laetsch D.R."/>
            <person name="Weldon S.R."/>
            <person name="Ladinsky M.S."/>
            <person name="Bjorkman P.J."/>
            <person name="McCutcheon J.P."/>
        </authorList>
    </citation>
    <scope>NUCLEOTIDE SEQUENCE [LARGE SCALE GENOMIC DNA]</scope>
    <source>
        <strain evidence="7">SOD</strain>
    </source>
</reference>
<organism evidence="7 8">
    <name type="scientific">Candidatus Sodalis endolongispinus</name>
    <dbReference type="NCBI Taxonomy" id="2812662"/>
    <lineage>
        <taxon>Bacteria</taxon>
        <taxon>Pseudomonadati</taxon>
        <taxon>Pseudomonadota</taxon>
        <taxon>Gammaproteobacteria</taxon>
        <taxon>Enterobacterales</taxon>
        <taxon>Bruguierivoracaceae</taxon>
        <taxon>Sodalis</taxon>
    </lineage>
</organism>
<dbReference type="EMBL" id="JAFJYC010000001">
    <property type="protein sequence ID" value="MBT9431421.1"/>
    <property type="molecule type" value="Genomic_DNA"/>
</dbReference>
<comment type="subcellular location">
    <subcellularLocation>
        <location evidence="1">Membrane</location>
        <topology evidence="1">Multi-pass membrane protein</topology>
    </subcellularLocation>
</comment>
<evidence type="ECO:0000313" key="8">
    <source>
        <dbReference type="Proteomes" id="UP000811282"/>
    </source>
</evidence>
<accession>A0ABS5Y8Y7</accession>
<evidence type="ECO:0000313" key="7">
    <source>
        <dbReference type="EMBL" id="MBT9431421.1"/>
    </source>
</evidence>
<feature type="transmembrane region" description="Helical" evidence="5">
    <location>
        <begin position="65"/>
        <end position="90"/>
    </location>
</feature>
<dbReference type="InterPro" id="IPR007829">
    <property type="entry name" value="TM2"/>
</dbReference>
<evidence type="ECO:0000256" key="5">
    <source>
        <dbReference type="SAM" id="Phobius"/>
    </source>
</evidence>
<gene>
    <name evidence="7" type="ORF">JZM24_03280</name>
</gene>
<evidence type="ECO:0000256" key="3">
    <source>
        <dbReference type="ARBA" id="ARBA00022989"/>
    </source>
</evidence>
<proteinExistence type="predicted"/>
<keyword evidence="2 5" id="KW-0812">Transmembrane</keyword>
<dbReference type="Proteomes" id="UP000811282">
    <property type="component" value="Unassembled WGS sequence"/>
</dbReference>
<keyword evidence="8" id="KW-1185">Reference proteome</keyword>
<feature type="domain" description="TM2" evidence="6">
    <location>
        <begin position="36"/>
        <end position="86"/>
    </location>
</feature>
<protein>
    <submittedName>
        <fullName evidence="7">NINE protein</fullName>
    </submittedName>
</protein>
<dbReference type="Pfam" id="PF05154">
    <property type="entry name" value="TM2"/>
    <property type="match status" value="1"/>
</dbReference>
<keyword evidence="3 5" id="KW-1133">Transmembrane helix</keyword>
<keyword evidence="4 5" id="KW-0472">Membrane</keyword>
<evidence type="ECO:0000256" key="1">
    <source>
        <dbReference type="ARBA" id="ARBA00004141"/>
    </source>
</evidence>
<feature type="transmembrane region" description="Helical" evidence="5">
    <location>
        <begin position="40"/>
        <end position="59"/>
    </location>
</feature>
<dbReference type="RefSeq" id="WP_215669985.1">
    <property type="nucleotide sequence ID" value="NZ_JAFJYC010000001.1"/>
</dbReference>
<name>A0ABS5Y8Y7_9GAMM</name>
<sequence>MTTRSNNVYCRGCEKQIHETAKSCPHCGAIYNVVGSKNRISAALLAFFLGGFGVHKFYLGKTGQGVLYLLFCWTFIPALIAFIEFIIYLCTSDENFARKYG</sequence>
<evidence type="ECO:0000259" key="6">
    <source>
        <dbReference type="Pfam" id="PF05154"/>
    </source>
</evidence>
<evidence type="ECO:0000256" key="2">
    <source>
        <dbReference type="ARBA" id="ARBA00022692"/>
    </source>
</evidence>
<evidence type="ECO:0000256" key="4">
    <source>
        <dbReference type="ARBA" id="ARBA00023136"/>
    </source>
</evidence>
<comment type="caution">
    <text evidence="7">The sequence shown here is derived from an EMBL/GenBank/DDBJ whole genome shotgun (WGS) entry which is preliminary data.</text>
</comment>